<keyword evidence="4" id="KW-1185">Reference proteome</keyword>
<dbReference type="CDD" id="cd13578">
    <property type="entry name" value="PBP2_Bug27"/>
    <property type="match status" value="1"/>
</dbReference>
<dbReference type="PANTHER" id="PTHR42928:SF5">
    <property type="entry name" value="BLR1237 PROTEIN"/>
    <property type="match status" value="1"/>
</dbReference>
<feature type="chain" id="PRO_5046864532" evidence="2">
    <location>
        <begin position="29"/>
        <end position="328"/>
    </location>
</feature>
<protein>
    <submittedName>
        <fullName evidence="3">Tripartite tricarboxylate transporter substrate binding protein</fullName>
    </submittedName>
</protein>
<dbReference type="SUPFAM" id="SSF53850">
    <property type="entry name" value="Periplasmic binding protein-like II"/>
    <property type="match status" value="1"/>
</dbReference>
<comment type="caution">
    <text evidence="3">The sequence shown here is derived from an EMBL/GenBank/DDBJ whole genome shotgun (WGS) entry which is preliminary data.</text>
</comment>
<dbReference type="Proteomes" id="UP001232156">
    <property type="component" value="Unassembled WGS sequence"/>
</dbReference>
<dbReference type="InterPro" id="IPR005064">
    <property type="entry name" value="BUG"/>
</dbReference>
<sequence length="328" mass="34294">MMHKKMKQLAVAVGLAFTAFALPFRAHAADDFPSKPLKMYVGFSAGSATDIVGRVVAEGLAKRLGQPVVVENKVGAGGSIAAQQTARSSADGYTLLTVSSAIAVNPAVYKSAGEVLPQLEPVALIGYLPTVLMASNKMPVNTVQEFVDYVKKNPGTVNFGSSGIGGSTHMAMEAFGMTTGIQLTHIPYKGNGQASAALLGNQIDAMMETILLAVPVVTSERAKGLAISGEKRSPLIPNVPTFAEAGVPEYNRSLFFGVMAPAGTPPALVERLNKEINAVLAEPSVQERLIQTGGLTLASKSAADFKKTLEEEVALWKEVAKGAGIEPQ</sequence>
<gene>
    <name evidence="3" type="ORF">Q8947_12925</name>
</gene>
<evidence type="ECO:0000256" key="1">
    <source>
        <dbReference type="ARBA" id="ARBA00006987"/>
    </source>
</evidence>
<accession>A0ABU1D924</accession>
<comment type="similarity">
    <text evidence="1">Belongs to the UPF0065 (bug) family.</text>
</comment>
<dbReference type="Gene3D" id="3.40.190.10">
    <property type="entry name" value="Periplasmic binding protein-like II"/>
    <property type="match status" value="1"/>
</dbReference>
<keyword evidence="2" id="KW-0732">Signal</keyword>
<evidence type="ECO:0000313" key="3">
    <source>
        <dbReference type="EMBL" id="MDR4126882.1"/>
    </source>
</evidence>
<evidence type="ECO:0000313" key="4">
    <source>
        <dbReference type="Proteomes" id="UP001232156"/>
    </source>
</evidence>
<evidence type="ECO:0000256" key="2">
    <source>
        <dbReference type="SAM" id="SignalP"/>
    </source>
</evidence>
<dbReference type="PANTHER" id="PTHR42928">
    <property type="entry name" value="TRICARBOXYLATE-BINDING PROTEIN"/>
    <property type="match status" value="1"/>
</dbReference>
<proteinExistence type="inferred from homology"/>
<feature type="signal peptide" evidence="2">
    <location>
        <begin position="1"/>
        <end position="28"/>
    </location>
</feature>
<dbReference type="InterPro" id="IPR042100">
    <property type="entry name" value="Bug_dom1"/>
</dbReference>
<organism evidence="3 4">
    <name type="scientific">Yanghanlia caeni</name>
    <dbReference type="NCBI Taxonomy" id="3064283"/>
    <lineage>
        <taxon>Bacteria</taxon>
        <taxon>Pseudomonadati</taxon>
        <taxon>Pseudomonadota</taxon>
        <taxon>Betaproteobacteria</taxon>
        <taxon>Burkholderiales</taxon>
        <taxon>Alcaligenaceae</taxon>
        <taxon>Yanghanlia</taxon>
    </lineage>
</organism>
<dbReference type="EMBL" id="JAUZQE010000040">
    <property type="protein sequence ID" value="MDR4126882.1"/>
    <property type="molecule type" value="Genomic_DNA"/>
</dbReference>
<dbReference type="Pfam" id="PF03401">
    <property type="entry name" value="TctC"/>
    <property type="match status" value="1"/>
</dbReference>
<name>A0ABU1D924_9BURK</name>
<dbReference type="Gene3D" id="3.40.190.150">
    <property type="entry name" value="Bordetella uptake gene, domain 1"/>
    <property type="match status" value="1"/>
</dbReference>
<dbReference type="RefSeq" id="WP_347287503.1">
    <property type="nucleotide sequence ID" value="NZ_JAUZQE010000040.1"/>
</dbReference>
<reference evidence="3 4" key="1">
    <citation type="submission" date="2023-08" db="EMBL/GenBank/DDBJ databases">
        <title>Alcaligenaceae gen. nov., a novel taxon isolated from the sludge of Yixing Pesticide Factory.</title>
        <authorList>
            <person name="Ruan L."/>
        </authorList>
    </citation>
    <scope>NUCLEOTIDE SEQUENCE [LARGE SCALE GENOMIC DNA]</scope>
    <source>
        <strain evidence="3 4">LG-2</strain>
    </source>
</reference>
<dbReference type="PIRSF" id="PIRSF017082">
    <property type="entry name" value="YflP"/>
    <property type="match status" value="1"/>
</dbReference>